<feature type="transmembrane region" description="Helical" evidence="1">
    <location>
        <begin position="181"/>
        <end position="205"/>
    </location>
</feature>
<feature type="transmembrane region" description="Helical" evidence="1">
    <location>
        <begin position="16"/>
        <end position="34"/>
    </location>
</feature>
<dbReference type="OrthoDB" id="9767863at2"/>
<organism evidence="3 4">
    <name type="scientific">Commensalibacter intestini A911</name>
    <dbReference type="NCBI Taxonomy" id="1088868"/>
    <lineage>
        <taxon>Bacteria</taxon>
        <taxon>Pseudomonadati</taxon>
        <taxon>Pseudomonadota</taxon>
        <taxon>Alphaproteobacteria</taxon>
        <taxon>Acetobacterales</taxon>
        <taxon>Acetobacteraceae</taxon>
    </lineage>
</organism>
<feature type="transmembrane region" description="Helical" evidence="1">
    <location>
        <begin position="234"/>
        <end position="250"/>
    </location>
</feature>
<dbReference type="InterPro" id="IPR002656">
    <property type="entry name" value="Acyl_transf_3_dom"/>
</dbReference>
<dbReference type="RefSeq" id="WP_008854191.1">
    <property type="nucleotide sequence ID" value="NZ_AGFR01000007.1"/>
</dbReference>
<dbReference type="GO" id="GO:0016747">
    <property type="term" value="F:acyltransferase activity, transferring groups other than amino-acyl groups"/>
    <property type="evidence" value="ECO:0007669"/>
    <property type="project" value="InterPro"/>
</dbReference>
<keyword evidence="1" id="KW-0472">Membrane</keyword>
<feature type="transmembrane region" description="Helical" evidence="1">
    <location>
        <begin position="312"/>
        <end position="330"/>
    </location>
</feature>
<keyword evidence="1" id="KW-0812">Transmembrane</keyword>
<feature type="transmembrane region" description="Helical" evidence="1">
    <location>
        <begin position="256"/>
        <end position="276"/>
    </location>
</feature>
<evidence type="ECO:0000313" key="3">
    <source>
        <dbReference type="EMBL" id="EHD13842.1"/>
    </source>
</evidence>
<reference evidence="3 4" key="1">
    <citation type="submission" date="2011-10" db="EMBL/GenBank/DDBJ databases">
        <title>Genome Sequence of Commensalibacter intestini A911, isolated from Drosophila gut.</title>
        <authorList>
            <person name="Lee W.-J."/>
            <person name="Kim E.-K."/>
        </authorList>
    </citation>
    <scope>NUCLEOTIDE SEQUENCE [LARGE SCALE GENOMIC DNA]</scope>
    <source>
        <strain evidence="3 4">A911</strain>
    </source>
</reference>
<evidence type="ECO:0000313" key="4">
    <source>
        <dbReference type="Proteomes" id="UP000005939"/>
    </source>
</evidence>
<protein>
    <recommendedName>
        <fullName evidence="2">Acyltransferase 3 domain-containing protein</fullName>
    </recommendedName>
</protein>
<dbReference type="PANTHER" id="PTHR23028">
    <property type="entry name" value="ACETYLTRANSFERASE"/>
    <property type="match status" value="1"/>
</dbReference>
<dbReference type="EMBL" id="AGFR01000007">
    <property type="protein sequence ID" value="EHD13842.1"/>
    <property type="molecule type" value="Genomic_DNA"/>
</dbReference>
<comment type="caution">
    <text evidence="3">The sequence shown here is derived from an EMBL/GenBank/DDBJ whole genome shotgun (WGS) entry which is preliminary data.</text>
</comment>
<dbReference type="Proteomes" id="UP000005939">
    <property type="component" value="Unassembled WGS sequence"/>
</dbReference>
<evidence type="ECO:0000256" key="1">
    <source>
        <dbReference type="SAM" id="Phobius"/>
    </source>
</evidence>
<dbReference type="AlphaFoldDB" id="G6F148"/>
<feature type="transmembrane region" description="Helical" evidence="1">
    <location>
        <begin position="54"/>
        <end position="74"/>
    </location>
</feature>
<sequence length="352" mass="40749">MLLNDLLKKENNNLDLFRLIAAFMVIYAHAYPLLPTPGKQDPLLTITWFEDIGGLAVKIFFFLSGLLVTNSLLIKKNIITFIISRLFRIYPALITLLIITTFIIGPLFSSLSFYDYYTSPLTHIYFFNNLILKTAYFLPGVFVHNPYPLFNGSLWTLPFEATCYILLSVFFLLGGFRFKGMIILIFIILVIDTIYNNHLVITWYANGNHRETLLAPSFSFGCLLAVYKHYIKINLWIVLASFSLFVIFGHSAYNFYFFYLCVFISILYISSLKFIIKVKFSADISYGVYLWAFPIQQIIILEFPQYNLLFNQIISMIIASIAGLLSWYCIEKNSICLGKYINKKLQLTKTIR</sequence>
<dbReference type="eggNOG" id="COG1835">
    <property type="taxonomic scope" value="Bacteria"/>
</dbReference>
<feature type="transmembrane region" description="Helical" evidence="1">
    <location>
        <begin position="154"/>
        <end position="174"/>
    </location>
</feature>
<proteinExistence type="predicted"/>
<feature type="transmembrane region" description="Helical" evidence="1">
    <location>
        <begin position="86"/>
        <end position="108"/>
    </location>
</feature>
<feature type="domain" description="Acyltransferase 3" evidence="2">
    <location>
        <begin position="12"/>
        <end position="329"/>
    </location>
</feature>
<keyword evidence="1" id="KW-1133">Transmembrane helix</keyword>
<dbReference type="Pfam" id="PF01757">
    <property type="entry name" value="Acyl_transf_3"/>
    <property type="match status" value="1"/>
</dbReference>
<dbReference type="InterPro" id="IPR050879">
    <property type="entry name" value="Acyltransferase_3"/>
</dbReference>
<evidence type="ECO:0000259" key="2">
    <source>
        <dbReference type="Pfam" id="PF01757"/>
    </source>
</evidence>
<dbReference type="STRING" id="1088868.CIN_12010"/>
<name>G6F148_9PROT</name>
<gene>
    <name evidence="3" type="ORF">CIN_12010</name>
</gene>
<accession>G6F148</accession>